<dbReference type="InterPro" id="IPR027417">
    <property type="entry name" value="P-loop_NTPase"/>
</dbReference>
<proteinExistence type="predicted"/>
<evidence type="ECO:0008006" key="3">
    <source>
        <dbReference type="Google" id="ProtNLM"/>
    </source>
</evidence>
<keyword evidence="2" id="KW-1185">Reference proteome</keyword>
<sequence length="318" mass="36836">MNKTGTTALQKHLANIKGSVSDSGVLYPDTGLIGEAHYSLSTSLSFCNPTVPSEWKKDKKELNSSLTKEINKNTRKVIFSSEDFLLNKPFTELKSFFKGYPIKAVVYLRRHDHWWLSAYTQAVKMKHLPPWNQGPQGFINFNRKKNKTYGDYRHLVDRWANAIGKENVIVRPYEAAQNQPDLAADFFKAIGEPELAEKLPRMAVRENSSLPMASVQLMDIFQRIDADPELHQKLLAHARLFGKDDTRHVRDMVNPQFLRNLVDSYQEDYAYIAREYLGREDGQLFYEPLPEPVENWKWHRWPTQAEVAQEVLKVVNQK</sequence>
<protein>
    <recommendedName>
        <fullName evidence="3">Sulfotransferase family protein</fullName>
    </recommendedName>
</protein>
<evidence type="ECO:0000313" key="1">
    <source>
        <dbReference type="EMBL" id="MFH7566180.1"/>
    </source>
</evidence>
<dbReference type="EMBL" id="JBGFTR010000021">
    <property type="protein sequence ID" value="MFH7566180.1"/>
    <property type="molecule type" value="Genomic_DNA"/>
</dbReference>
<dbReference type="SUPFAM" id="SSF52540">
    <property type="entry name" value="P-loop containing nucleoside triphosphate hydrolases"/>
    <property type="match status" value="1"/>
</dbReference>
<reference evidence="1 2" key="1">
    <citation type="submission" date="2024-08" db="EMBL/GenBank/DDBJ databases">
        <title>Oceanimonas smirnovii Genome sequencing and assembly.</title>
        <authorList>
            <person name="Tang B."/>
        </authorList>
    </citation>
    <scope>NUCLEOTIDE SEQUENCE [LARGE SCALE GENOMIC DNA]</scope>
    <source>
        <strain evidence="1 2">OS2020-119</strain>
    </source>
</reference>
<dbReference type="Gene3D" id="3.40.50.300">
    <property type="entry name" value="P-loop containing nucleotide triphosphate hydrolases"/>
    <property type="match status" value="1"/>
</dbReference>
<name>A0ABW7P4G9_9GAMM</name>
<accession>A0ABW7P4G9</accession>
<evidence type="ECO:0000313" key="2">
    <source>
        <dbReference type="Proteomes" id="UP001610706"/>
    </source>
</evidence>
<organism evidence="1 2">
    <name type="scientific">Oceanimonas smirnovii</name>
    <dbReference type="NCBI Taxonomy" id="264574"/>
    <lineage>
        <taxon>Bacteria</taxon>
        <taxon>Pseudomonadati</taxon>
        <taxon>Pseudomonadota</taxon>
        <taxon>Gammaproteobacteria</taxon>
        <taxon>Aeromonadales</taxon>
        <taxon>Aeromonadaceae</taxon>
        <taxon>Oceanimonas</taxon>
    </lineage>
</organism>
<dbReference type="Proteomes" id="UP001610706">
    <property type="component" value="Unassembled WGS sequence"/>
</dbReference>
<gene>
    <name evidence="1" type="ORF">AB9R89_12685</name>
</gene>
<dbReference type="RefSeq" id="WP_395545722.1">
    <property type="nucleotide sequence ID" value="NZ_JBGFTR010000021.1"/>
</dbReference>
<comment type="caution">
    <text evidence="1">The sequence shown here is derived from an EMBL/GenBank/DDBJ whole genome shotgun (WGS) entry which is preliminary data.</text>
</comment>